<name>A0AAN6YQV9_9PEZI</name>
<dbReference type="PANTHER" id="PTHR12304:SF4">
    <property type="entry name" value="URIDINE NUCLEOSIDASE"/>
    <property type="match status" value="1"/>
</dbReference>
<evidence type="ECO:0000313" key="5">
    <source>
        <dbReference type="EMBL" id="KAK4111831.1"/>
    </source>
</evidence>
<evidence type="ECO:0000256" key="3">
    <source>
        <dbReference type="ARBA" id="ARBA00023295"/>
    </source>
</evidence>
<dbReference type="InterPro" id="IPR001910">
    <property type="entry name" value="Inosine/uridine_hydrolase_dom"/>
</dbReference>
<dbReference type="GO" id="GO:0006152">
    <property type="term" value="P:purine nucleoside catabolic process"/>
    <property type="evidence" value="ECO:0007669"/>
    <property type="project" value="TreeGrafter"/>
</dbReference>
<dbReference type="Gene3D" id="3.90.245.10">
    <property type="entry name" value="Ribonucleoside hydrolase-like"/>
    <property type="match status" value="1"/>
</dbReference>
<dbReference type="Proteomes" id="UP001302812">
    <property type="component" value="Unassembled WGS sequence"/>
</dbReference>
<dbReference type="InterPro" id="IPR036452">
    <property type="entry name" value="Ribo_hydro-like"/>
</dbReference>
<dbReference type="InterPro" id="IPR023186">
    <property type="entry name" value="IUNH"/>
</dbReference>
<organism evidence="5 6">
    <name type="scientific">Canariomyces notabilis</name>
    <dbReference type="NCBI Taxonomy" id="2074819"/>
    <lineage>
        <taxon>Eukaryota</taxon>
        <taxon>Fungi</taxon>
        <taxon>Dikarya</taxon>
        <taxon>Ascomycota</taxon>
        <taxon>Pezizomycotina</taxon>
        <taxon>Sordariomycetes</taxon>
        <taxon>Sordariomycetidae</taxon>
        <taxon>Sordariales</taxon>
        <taxon>Chaetomiaceae</taxon>
        <taxon>Canariomyces</taxon>
    </lineage>
</organism>
<keyword evidence="2 5" id="KW-0378">Hydrolase</keyword>
<proteinExistence type="inferred from homology"/>
<reference evidence="5" key="1">
    <citation type="journal article" date="2023" name="Mol. Phylogenet. Evol.">
        <title>Genome-scale phylogeny and comparative genomics of the fungal order Sordariales.</title>
        <authorList>
            <person name="Hensen N."/>
            <person name="Bonometti L."/>
            <person name="Westerberg I."/>
            <person name="Brannstrom I.O."/>
            <person name="Guillou S."/>
            <person name="Cros-Aarteil S."/>
            <person name="Calhoun S."/>
            <person name="Haridas S."/>
            <person name="Kuo A."/>
            <person name="Mondo S."/>
            <person name="Pangilinan J."/>
            <person name="Riley R."/>
            <person name="LaButti K."/>
            <person name="Andreopoulos B."/>
            <person name="Lipzen A."/>
            <person name="Chen C."/>
            <person name="Yan M."/>
            <person name="Daum C."/>
            <person name="Ng V."/>
            <person name="Clum A."/>
            <person name="Steindorff A."/>
            <person name="Ohm R.A."/>
            <person name="Martin F."/>
            <person name="Silar P."/>
            <person name="Natvig D.O."/>
            <person name="Lalanne C."/>
            <person name="Gautier V."/>
            <person name="Ament-Velasquez S.L."/>
            <person name="Kruys A."/>
            <person name="Hutchinson M.I."/>
            <person name="Powell A.J."/>
            <person name="Barry K."/>
            <person name="Miller A.N."/>
            <person name="Grigoriev I.V."/>
            <person name="Debuchy R."/>
            <person name="Gladieux P."/>
            <person name="Hiltunen Thoren M."/>
            <person name="Johannesson H."/>
        </authorList>
    </citation>
    <scope>NUCLEOTIDE SEQUENCE</scope>
    <source>
        <strain evidence="5">CBS 508.74</strain>
    </source>
</reference>
<evidence type="ECO:0000313" key="6">
    <source>
        <dbReference type="Proteomes" id="UP001302812"/>
    </source>
</evidence>
<reference evidence="5" key="2">
    <citation type="submission" date="2023-05" db="EMBL/GenBank/DDBJ databases">
        <authorList>
            <consortium name="Lawrence Berkeley National Laboratory"/>
            <person name="Steindorff A."/>
            <person name="Hensen N."/>
            <person name="Bonometti L."/>
            <person name="Westerberg I."/>
            <person name="Brannstrom I.O."/>
            <person name="Guillou S."/>
            <person name="Cros-Aarteil S."/>
            <person name="Calhoun S."/>
            <person name="Haridas S."/>
            <person name="Kuo A."/>
            <person name="Mondo S."/>
            <person name="Pangilinan J."/>
            <person name="Riley R."/>
            <person name="Labutti K."/>
            <person name="Andreopoulos B."/>
            <person name="Lipzen A."/>
            <person name="Chen C."/>
            <person name="Yanf M."/>
            <person name="Daum C."/>
            <person name="Ng V."/>
            <person name="Clum A."/>
            <person name="Ohm R."/>
            <person name="Martin F."/>
            <person name="Silar P."/>
            <person name="Natvig D."/>
            <person name="Lalanne C."/>
            <person name="Gautier V."/>
            <person name="Ament-Velasquez S.L."/>
            <person name="Kruys A."/>
            <person name="Hutchinson M.I."/>
            <person name="Powell A.J."/>
            <person name="Barry K."/>
            <person name="Miller A.N."/>
            <person name="Grigoriev I.V."/>
            <person name="Debuchy R."/>
            <person name="Gladieux P."/>
            <person name="Thoren M.H."/>
            <person name="Johannesson H."/>
        </authorList>
    </citation>
    <scope>NUCLEOTIDE SEQUENCE</scope>
    <source>
        <strain evidence="5">CBS 508.74</strain>
    </source>
</reference>
<protein>
    <submittedName>
        <fullName evidence="5">Nucleoside hydrolase</fullName>
    </submittedName>
</protein>
<dbReference type="GO" id="GO:0005829">
    <property type="term" value="C:cytosol"/>
    <property type="evidence" value="ECO:0007669"/>
    <property type="project" value="TreeGrafter"/>
</dbReference>
<evidence type="ECO:0000256" key="2">
    <source>
        <dbReference type="ARBA" id="ARBA00022801"/>
    </source>
</evidence>
<feature type="domain" description="Inosine/uridine-preferring nucleoside hydrolase" evidence="4">
    <location>
        <begin position="8"/>
        <end position="374"/>
    </location>
</feature>
<dbReference type="AlphaFoldDB" id="A0AAN6YQV9"/>
<sequence length="400" mass="42309">MEDKRIPVWLDCDPGHDDTFAILLAAYHPAIRILGVSTVFGNASLEKTTRNATSILTAISKASEIPVYTGASKALFRPAMHAPTDIHGESGLDGTDLLPPPTVPARSEPAAIDAAYSALMTCPPGTAWVVATGAFTNAAALFLKYPHLTRHVRGLSLMGGAVGGGFTGAVLGEVDGVPRVGNWTQFAEFNVLADPEAAAFIFGNRELARKTTLIPLDVSHLVLTTAEVRDLLLYGREAVERGEVVMNGVAGDQGVGAKGKSRLRVMLVELLMFFAKTYSEVFGITEGPPLHDPLAVAAVLTGLGDQHEIPFCDYDPAGEPGLQQRERYEVSVVTEGTYEEARAGAQTGQITARLLPPGEEGVRIPRSLDIPLFWRVLEECVSRADAANAAAAAAAASATV</sequence>
<keyword evidence="3" id="KW-0326">Glycosidase</keyword>
<dbReference type="Pfam" id="PF01156">
    <property type="entry name" value="IU_nuc_hydro"/>
    <property type="match status" value="1"/>
</dbReference>
<comment type="similarity">
    <text evidence="1">Belongs to the IUNH family.</text>
</comment>
<dbReference type="RefSeq" id="XP_064669401.1">
    <property type="nucleotide sequence ID" value="XM_064812674.1"/>
</dbReference>
<gene>
    <name evidence="5" type="ORF">N656DRAFT_732810</name>
</gene>
<evidence type="ECO:0000256" key="1">
    <source>
        <dbReference type="ARBA" id="ARBA00009176"/>
    </source>
</evidence>
<keyword evidence="6" id="KW-1185">Reference proteome</keyword>
<comment type="caution">
    <text evidence="5">The sequence shown here is derived from an EMBL/GenBank/DDBJ whole genome shotgun (WGS) entry which is preliminary data.</text>
</comment>
<dbReference type="SUPFAM" id="SSF53590">
    <property type="entry name" value="Nucleoside hydrolase"/>
    <property type="match status" value="1"/>
</dbReference>
<dbReference type="GO" id="GO:0008477">
    <property type="term" value="F:purine nucleosidase activity"/>
    <property type="evidence" value="ECO:0007669"/>
    <property type="project" value="TreeGrafter"/>
</dbReference>
<dbReference type="EMBL" id="MU853344">
    <property type="protein sequence ID" value="KAK4111831.1"/>
    <property type="molecule type" value="Genomic_DNA"/>
</dbReference>
<evidence type="ECO:0000259" key="4">
    <source>
        <dbReference type="Pfam" id="PF01156"/>
    </source>
</evidence>
<dbReference type="GeneID" id="89936799"/>
<dbReference type="PANTHER" id="PTHR12304">
    <property type="entry name" value="INOSINE-URIDINE PREFERRING NUCLEOSIDE HYDROLASE"/>
    <property type="match status" value="1"/>
</dbReference>
<accession>A0AAN6YQV9</accession>